<dbReference type="EMBL" id="JACHEK010000013">
    <property type="protein sequence ID" value="MBB6147225.1"/>
    <property type="molecule type" value="Genomic_DNA"/>
</dbReference>
<comment type="caution">
    <text evidence="1">The sequence shown here is derived from an EMBL/GenBank/DDBJ whole genome shotgun (WGS) entry which is preliminary data.</text>
</comment>
<sequence length="54" mass="5444">MMVAVDVGLESDEPDEESVALDAAAPLPALPGPFAEAVIAEGVVCSGFQGEVWG</sequence>
<dbReference type="AlphaFoldDB" id="A0A841K2I6"/>
<proteinExistence type="predicted"/>
<keyword evidence="2" id="KW-1185">Reference proteome</keyword>
<reference evidence="1 2" key="1">
    <citation type="submission" date="2020-08" db="EMBL/GenBank/DDBJ databases">
        <title>Genomic Encyclopedia of Type Strains, Phase IV (KMG-IV): sequencing the most valuable type-strain genomes for metagenomic binning, comparative biology and taxonomic classification.</title>
        <authorList>
            <person name="Goeker M."/>
        </authorList>
    </citation>
    <scope>NUCLEOTIDE SEQUENCE [LARGE SCALE GENOMIC DNA]</scope>
    <source>
        <strain evidence="1 2">DSM 103733</strain>
    </source>
</reference>
<evidence type="ECO:0000313" key="2">
    <source>
        <dbReference type="Proteomes" id="UP000538666"/>
    </source>
</evidence>
<evidence type="ECO:0000313" key="1">
    <source>
        <dbReference type="EMBL" id="MBB6147225.1"/>
    </source>
</evidence>
<protein>
    <submittedName>
        <fullName evidence="1">Uncharacterized protein</fullName>
    </submittedName>
</protein>
<name>A0A841K2I6_9BACT</name>
<accession>A0A841K2I6</accession>
<gene>
    <name evidence="1" type="ORF">HNQ77_005219</name>
</gene>
<dbReference type="Proteomes" id="UP000538666">
    <property type="component" value="Unassembled WGS sequence"/>
</dbReference>
<organism evidence="1 2">
    <name type="scientific">Silvibacterium bohemicum</name>
    <dbReference type="NCBI Taxonomy" id="1577686"/>
    <lineage>
        <taxon>Bacteria</taxon>
        <taxon>Pseudomonadati</taxon>
        <taxon>Acidobacteriota</taxon>
        <taxon>Terriglobia</taxon>
        <taxon>Terriglobales</taxon>
        <taxon>Acidobacteriaceae</taxon>
        <taxon>Silvibacterium</taxon>
    </lineage>
</organism>